<dbReference type="EMBL" id="BKCJ010005182">
    <property type="protein sequence ID" value="GEU65347.1"/>
    <property type="molecule type" value="Genomic_DNA"/>
</dbReference>
<dbReference type="GO" id="GO:0015074">
    <property type="term" value="P:DNA integration"/>
    <property type="evidence" value="ECO:0007669"/>
    <property type="project" value="InterPro"/>
</dbReference>
<keyword evidence="2" id="KW-0175">Coiled coil</keyword>
<sequence length="2150" mass="245743">MALSRPIQRVTSANLSSYGSRSGSGSNLLRVRIIPSERIPFEPLTSVFFGESRYLTHLTIFEKGEELSQSDSSQSTVIGGFKLRANVDPYNQNTPDKIIAAMKLLSFRNEHVLVQFWSPHVGKQKLLTNIDQPSGVGVIDERLLSYMKISKRNVLVVEDESAEEDLDPIARVFTRGLPEWTCDVTNYLPKYFPQQAAAIRCDLRGYLALPVFDSTTQLCVGVIEILTSSKYPDFAYEVRQVCDALKKQNLTCTRVFDGPAEIVPNEWDKVWGILKTVCDDHGLPLAQTWAVSPFTTFVSHDTLLPTNDVRVVVKFLKSLFSRFGTPRAIISDRRTYFCNDQFARVIIEYGVTHRLATAYHPRTSGQVEVSNRGLKRILERTVGENRASWSDKLDDALWAFRTTFKTPIGFKNRQSEYNKVQTLFVPDKDVEEHSKKRVAEETLLHESFEKLKPVEVLSSYSTQDTPTHDPKEMYEEEVRNMLEIVPVSEFKVETLQKFGYILQVIKKLELKKLDGLLDPMEKLMKLYMKEGVTRHGVPVSIISDRNGRFMSLFWQALRKALRTRLDMSTAYHPETGGQSLESLESRILVHQKNEVVFEEDIAFLKYDVKVRDNSITKLKNKLEESLKEKDNLKLKLEKFETSSKNLTNLLNSQLSSKDKTGLGYNSQLNKKDLSNKSDVFESASDSSVNESEENNNQVNDRYKAGEGYHAIPPLYTKNFMPPRPDLSFAGLDDSVFKSAIRETVTSVHKTETSASMTSKESICLPALMGRSVDIEGSRLGELRHIIKCFQRNLVMLTPMLYSAALMYIWGCYIKDAEAKDVDVHLYRLMIGSLMYLIAFRPDIMFAVYACARDSPFDLEPFFDSDYAGASLDRTSTTGEYAVAASCCGQVLRIQNQMLDYRFNLMNTKIYIDNEKLDYLITEGVFDMGRIVKIDASEDLSLINKTAQDQGRINDQELFRVHDLDGDEVFVDVITGENVEQDATVAEKVVTTIEDIEVTTVAATTPQISKDELTTDSNAKDKGKKVILETKKPLKKKDQIALDEEVVRKLEAEMKAEMDEEERIAREKNEANIAVIEDWDDVQAIINADKQSYFTAKRAKEIRNKPPTKVHRKSLMCTYMKNMEGFKQKDFKGKSFDDIKKMFNKVYKRVNTFADMNTEIVEESLKKTLVEVTKGSSKRAGVELEKCIPNIVEPKIRTIKEVVPMADRTMEKLLQAPTEGYGEAIIISEILAENFEIKTNLLQLVQTNTFHGFERDNPHTHISNFKRMTSTLKYRDVPNDAIKLMLFPYSLKGAVRIWYEKEPPNSILTLDDLETFGEAWERFKEMLRACPHHGFSELTQIHTFYNGLNEQYQDSLNAAAGGNLLRKTTREALKIIENKSKVRYSRSKSNVSRVNMNSRESSSKTDDRIDKLADQILNLVKIVNNQVITPATVKAVEKSCVICGGGHDYYECIATDNNQSSVCAATGTYNQVPSPNQASNQMPPLDFSSVQNIQNSFTDALLLMPKFASTIKSLLTNKDKLFELAKMSLNENCSAMLFKKLLEKLGDLDKFFISCDFLRMDELAQDVLDFKANCQIFFSHTYSFGESDFLLEDIEDFLKDESIPTRIEDSYYDPEGDILYIEKLLNDDLSQLLSMDFKKAEETKEKSCIEEPPELELKELLSHLEYAFLEETDKLPVIIAKDLKDDEKEALLKVLKSYKRAIAWKITDIKGIDLRFCTHKILMEEDYKPMVQSQRGVNPKIHEVIKKEVIKLLNAEMIYPISDSPWVGLVHCVPKKGGMTVVANENNELIPKRLVTGWRVCIDYRKLNDATRKDDFPLPFMDQMLERLARNEFYCFLDRFWGYFQILVDPQDQEKTTFICHYGTFAYRRMPFGLCNAPGTFQRCMIAIFHDMIEKTMEVFMDDFWVFGDSFSSCLSNLDKMLKRCEDTNLVLNWEKYHFMCKEGIVLGHKISKSRIEVDREKVDVIAKLPYPTTVKGVRSFLVQADDYKDCVNAFDTLNKKLTKALILVVPDWNLPFELMCDASDFAIGAVLEQHHPALKYLLSKQDANSGLLRTHFCNDQFAKVMTKYGVTHRLATAYHPQINGQVKVSNRGLKRILERTVGENHNSWSDKLDDALWAFRTAFKTPIGCTPYKIVYGKSCHLPIELENKA</sequence>
<name>A0A6L2LWM9_TANCI</name>
<keyword evidence="5" id="KW-0808">Transferase</keyword>
<protein>
    <submittedName>
        <fullName evidence="5">Reverse transcriptase domain-containing protein</fullName>
    </submittedName>
</protein>
<feature type="compositionally biased region" description="Polar residues" evidence="3">
    <location>
        <begin position="1386"/>
        <end position="1399"/>
    </location>
</feature>
<evidence type="ECO:0000256" key="2">
    <source>
        <dbReference type="SAM" id="Coils"/>
    </source>
</evidence>
<dbReference type="InterPro" id="IPR043502">
    <property type="entry name" value="DNA/RNA_pol_sf"/>
</dbReference>
<accession>A0A6L2LWM9</accession>
<dbReference type="InterPro" id="IPR043128">
    <property type="entry name" value="Rev_trsase/Diguanyl_cyclase"/>
</dbReference>
<organism evidence="5">
    <name type="scientific">Tanacetum cinerariifolium</name>
    <name type="common">Dalmatian daisy</name>
    <name type="synonym">Chrysanthemum cinerariifolium</name>
    <dbReference type="NCBI Taxonomy" id="118510"/>
    <lineage>
        <taxon>Eukaryota</taxon>
        <taxon>Viridiplantae</taxon>
        <taxon>Streptophyta</taxon>
        <taxon>Embryophyta</taxon>
        <taxon>Tracheophyta</taxon>
        <taxon>Spermatophyta</taxon>
        <taxon>Magnoliopsida</taxon>
        <taxon>eudicotyledons</taxon>
        <taxon>Gunneridae</taxon>
        <taxon>Pentapetalae</taxon>
        <taxon>asterids</taxon>
        <taxon>campanulids</taxon>
        <taxon>Asterales</taxon>
        <taxon>Asteraceae</taxon>
        <taxon>Asteroideae</taxon>
        <taxon>Anthemideae</taxon>
        <taxon>Anthemidinae</taxon>
        <taxon>Tanacetum</taxon>
    </lineage>
</organism>
<feature type="coiled-coil region" evidence="2">
    <location>
        <begin position="615"/>
        <end position="649"/>
    </location>
</feature>
<evidence type="ECO:0000256" key="3">
    <source>
        <dbReference type="SAM" id="MobiDB-lite"/>
    </source>
</evidence>
<proteinExistence type="predicted"/>
<evidence type="ECO:0000313" key="5">
    <source>
        <dbReference type="EMBL" id="GEU65347.1"/>
    </source>
</evidence>
<keyword evidence="5" id="KW-0548">Nucleotidyltransferase</keyword>
<dbReference type="SUPFAM" id="SSF53098">
    <property type="entry name" value="Ribonuclease H-like"/>
    <property type="match status" value="3"/>
</dbReference>
<dbReference type="SUPFAM" id="SSF56672">
    <property type="entry name" value="DNA/RNA polymerases"/>
    <property type="match status" value="1"/>
</dbReference>
<reference evidence="5" key="1">
    <citation type="journal article" date="2019" name="Sci. Rep.">
        <title>Draft genome of Tanacetum cinerariifolium, the natural source of mosquito coil.</title>
        <authorList>
            <person name="Yamashiro T."/>
            <person name="Shiraishi A."/>
            <person name="Satake H."/>
            <person name="Nakayama K."/>
        </authorList>
    </citation>
    <scope>NUCLEOTIDE SEQUENCE</scope>
</reference>
<dbReference type="InterPro" id="IPR001584">
    <property type="entry name" value="Integrase_cat-core"/>
</dbReference>
<dbReference type="InterPro" id="IPR041577">
    <property type="entry name" value="RT_RNaseH_2"/>
</dbReference>
<feature type="region of interest" description="Disordered" evidence="3">
    <location>
        <begin position="675"/>
        <end position="697"/>
    </location>
</feature>
<dbReference type="InterPro" id="IPR012337">
    <property type="entry name" value="RNaseH-like_sf"/>
</dbReference>
<keyword evidence="1" id="KW-0511">Multifunctional enzyme</keyword>
<feature type="compositionally biased region" description="Low complexity" evidence="3">
    <location>
        <begin position="681"/>
        <end position="697"/>
    </location>
</feature>
<dbReference type="CDD" id="cd01647">
    <property type="entry name" value="RT_LTR"/>
    <property type="match status" value="1"/>
</dbReference>
<dbReference type="Gene3D" id="3.10.10.10">
    <property type="entry name" value="HIV Type 1 Reverse Transcriptase, subunit A, domain 1"/>
    <property type="match status" value="1"/>
</dbReference>
<comment type="caution">
    <text evidence="5">The sequence shown here is derived from an EMBL/GenBank/DDBJ whole genome shotgun (WGS) entry which is preliminary data.</text>
</comment>
<dbReference type="InterPro" id="IPR050951">
    <property type="entry name" value="Retrovirus_Pol_polyprotein"/>
</dbReference>
<gene>
    <name evidence="5" type="ORF">Tci_037325</name>
</gene>
<dbReference type="GO" id="GO:0003964">
    <property type="term" value="F:RNA-directed DNA polymerase activity"/>
    <property type="evidence" value="ECO:0007669"/>
    <property type="project" value="UniProtKB-KW"/>
</dbReference>
<dbReference type="Gene3D" id="3.30.70.270">
    <property type="match status" value="1"/>
</dbReference>
<dbReference type="PANTHER" id="PTHR37984">
    <property type="entry name" value="PROTEIN CBG26694"/>
    <property type="match status" value="1"/>
</dbReference>
<dbReference type="PROSITE" id="PS50994">
    <property type="entry name" value="INTEGRASE"/>
    <property type="match status" value="2"/>
</dbReference>
<dbReference type="InterPro" id="IPR036397">
    <property type="entry name" value="RNaseH_sf"/>
</dbReference>
<dbReference type="Pfam" id="PF17919">
    <property type="entry name" value="RT_RNaseH_2"/>
    <property type="match status" value="1"/>
</dbReference>
<evidence type="ECO:0000259" key="4">
    <source>
        <dbReference type="PROSITE" id="PS50994"/>
    </source>
</evidence>
<dbReference type="InterPro" id="IPR000477">
    <property type="entry name" value="RT_dom"/>
</dbReference>
<dbReference type="GO" id="GO:0003676">
    <property type="term" value="F:nucleic acid binding"/>
    <property type="evidence" value="ECO:0007669"/>
    <property type="project" value="InterPro"/>
</dbReference>
<keyword evidence="5" id="KW-0695">RNA-directed DNA polymerase</keyword>
<feature type="coiled-coil region" evidence="2">
    <location>
        <begin position="1039"/>
        <end position="1070"/>
    </location>
</feature>
<dbReference type="Pfam" id="PF00078">
    <property type="entry name" value="RVT_1"/>
    <property type="match status" value="1"/>
</dbReference>
<feature type="domain" description="Integrase catalytic" evidence="4">
    <location>
        <begin position="1965"/>
        <end position="2139"/>
    </location>
</feature>
<feature type="region of interest" description="Disordered" evidence="3">
    <location>
        <begin position="1386"/>
        <end position="1405"/>
    </location>
</feature>
<feature type="domain" description="Integrase catalytic" evidence="4">
    <location>
        <begin position="260"/>
        <end position="434"/>
    </location>
</feature>
<evidence type="ECO:0000256" key="1">
    <source>
        <dbReference type="ARBA" id="ARBA00023268"/>
    </source>
</evidence>
<dbReference type="PANTHER" id="PTHR37984:SF5">
    <property type="entry name" value="PROTEIN NYNRIN-LIKE"/>
    <property type="match status" value="1"/>
</dbReference>
<dbReference type="Gene3D" id="3.30.420.10">
    <property type="entry name" value="Ribonuclease H-like superfamily/Ribonuclease H"/>
    <property type="match status" value="3"/>
</dbReference>